<name>A0A9D1RUB9_9CORY</name>
<dbReference type="InterPro" id="IPR011251">
    <property type="entry name" value="Luciferase-like_dom"/>
</dbReference>
<dbReference type="GO" id="GO:0046306">
    <property type="term" value="P:alkanesulfonate catabolic process"/>
    <property type="evidence" value="ECO:0007669"/>
    <property type="project" value="TreeGrafter"/>
</dbReference>
<evidence type="ECO:0000256" key="2">
    <source>
        <dbReference type="ARBA" id="ARBA00022643"/>
    </source>
</evidence>
<protein>
    <submittedName>
        <fullName evidence="7">LLM class flavin-dependent oxidoreductase</fullName>
    </submittedName>
</protein>
<dbReference type="SUPFAM" id="SSF51679">
    <property type="entry name" value="Bacterial luciferase-like"/>
    <property type="match status" value="1"/>
</dbReference>
<dbReference type="CDD" id="cd01094">
    <property type="entry name" value="Alkanesulfonate_monoxygenase"/>
    <property type="match status" value="1"/>
</dbReference>
<feature type="domain" description="Luciferase-like" evidence="6">
    <location>
        <begin position="45"/>
        <end position="364"/>
    </location>
</feature>
<evidence type="ECO:0000256" key="4">
    <source>
        <dbReference type="ARBA" id="ARBA00023033"/>
    </source>
</evidence>
<dbReference type="PANTHER" id="PTHR42847">
    <property type="entry name" value="ALKANESULFONATE MONOOXYGENASE"/>
    <property type="match status" value="1"/>
</dbReference>
<comment type="caution">
    <text evidence="7">The sequence shown here is derived from an EMBL/GenBank/DDBJ whole genome shotgun (WGS) entry which is preliminary data.</text>
</comment>
<keyword evidence="3" id="KW-0560">Oxidoreductase</keyword>
<evidence type="ECO:0000313" key="8">
    <source>
        <dbReference type="Proteomes" id="UP000824190"/>
    </source>
</evidence>
<dbReference type="AlphaFoldDB" id="A0A9D1RUB9"/>
<dbReference type="InterPro" id="IPR050172">
    <property type="entry name" value="SsuD_RutA_monooxygenase"/>
</dbReference>
<feature type="region of interest" description="Disordered" evidence="5">
    <location>
        <begin position="1"/>
        <end position="27"/>
    </location>
</feature>
<keyword evidence="1" id="KW-0285">Flavoprotein</keyword>
<dbReference type="Pfam" id="PF00296">
    <property type="entry name" value="Bac_luciferase"/>
    <property type="match status" value="1"/>
</dbReference>
<proteinExistence type="predicted"/>
<reference evidence="7" key="2">
    <citation type="submission" date="2021-04" db="EMBL/GenBank/DDBJ databases">
        <authorList>
            <person name="Gilroy R."/>
        </authorList>
    </citation>
    <scope>NUCLEOTIDE SEQUENCE</scope>
    <source>
        <strain evidence="7">CHK32-1732</strain>
    </source>
</reference>
<organism evidence="7 8">
    <name type="scientific">Candidatus Corynebacterium avicola</name>
    <dbReference type="NCBI Taxonomy" id="2838527"/>
    <lineage>
        <taxon>Bacteria</taxon>
        <taxon>Bacillati</taxon>
        <taxon>Actinomycetota</taxon>
        <taxon>Actinomycetes</taxon>
        <taxon>Mycobacteriales</taxon>
        <taxon>Corynebacteriaceae</taxon>
        <taxon>Corynebacterium</taxon>
    </lineage>
</organism>
<evidence type="ECO:0000259" key="6">
    <source>
        <dbReference type="Pfam" id="PF00296"/>
    </source>
</evidence>
<dbReference type="Proteomes" id="UP000824190">
    <property type="component" value="Unassembled WGS sequence"/>
</dbReference>
<evidence type="ECO:0000256" key="3">
    <source>
        <dbReference type="ARBA" id="ARBA00023002"/>
    </source>
</evidence>
<evidence type="ECO:0000256" key="1">
    <source>
        <dbReference type="ARBA" id="ARBA00022630"/>
    </source>
</evidence>
<dbReference type="GO" id="GO:0008726">
    <property type="term" value="F:alkanesulfonate monooxygenase activity"/>
    <property type="evidence" value="ECO:0007669"/>
    <property type="project" value="TreeGrafter"/>
</dbReference>
<reference evidence="7" key="1">
    <citation type="journal article" date="2021" name="PeerJ">
        <title>Extensive microbial diversity within the chicken gut microbiome revealed by metagenomics and culture.</title>
        <authorList>
            <person name="Gilroy R."/>
            <person name="Ravi A."/>
            <person name="Getino M."/>
            <person name="Pursley I."/>
            <person name="Horton D.L."/>
            <person name="Alikhan N.F."/>
            <person name="Baker D."/>
            <person name="Gharbi K."/>
            <person name="Hall N."/>
            <person name="Watson M."/>
            <person name="Adriaenssens E.M."/>
            <person name="Foster-Nyarko E."/>
            <person name="Jarju S."/>
            <person name="Secka A."/>
            <person name="Antonio M."/>
            <person name="Oren A."/>
            <person name="Chaudhuri R.R."/>
            <person name="La Ragione R."/>
            <person name="Hildebrand F."/>
            <person name="Pallen M.J."/>
        </authorList>
    </citation>
    <scope>NUCLEOTIDE SEQUENCE</scope>
    <source>
        <strain evidence="7">CHK32-1732</strain>
    </source>
</reference>
<evidence type="ECO:0000256" key="5">
    <source>
        <dbReference type="SAM" id="MobiDB-lite"/>
    </source>
</evidence>
<dbReference type="EMBL" id="DXGC01000128">
    <property type="protein sequence ID" value="HIW92891.1"/>
    <property type="molecule type" value="Genomic_DNA"/>
</dbReference>
<feature type="compositionally biased region" description="Low complexity" evidence="5">
    <location>
        <begin position="1"/>
        <end position="26"/>
    </location>
</feature>
<keyword evidence="4" id="KW-0503">Monooxygenase</keyword>
<dbReference type="Gene3D" id="3.20.20.30">
    <property type="entry name" value="Luciferase-like domain"/>
    <property type="match status" value="1"/>
</dbReference>
<evidence type="ECO:0000313" key="7">
    <source>
        <dbReference type="EMBL" id="HIW92891.1"/>
    </source>
</evidence>
<dbReference type="PANTHER" id="PTHR42847:SF4">
    <property type="entry name" value="ALKANESULFONATE MONOOXYGENASE-RELATED"/>
    <property type="match status" value="1"/>
</dbReference>
<keyword evidence="2" id="KW-0288">FMN</keyword>
<gene>
    <name evidence="7" type="ORF">H9870_14665</name>
</gene>
<accession>A0A9D1RUB9</accession>
<sequence length="398" mass="42767">MTTVTSGTTSGKTSASSTETSSAPTGDVTLHWFLPTSGDSRSIVGGGHGAGPELGERFPDLHYLSQVARAAEFNGFESVLTPTGRWCQDAWVTTAALLSATERLKFLVALRPGLVGATLTAQQAQTYQEISGNRLLLNVVVGGEDTEQRAYGDHTTKAERYAIADETLDVAHHLWTSADPLDYSGEHVQVEGATLNRRPEVEPPVYFGGSSPEGIEVAAKRSDVYLTWGEPPEQVQEKLDRVRARAAEYGREPDFGIRLHVIARETAEEAWDQAQVLIDSLEPERVAAAQAGLAQSQSEGQRRMAELHNRGGDFEKGQDARSLEISPNLWAGVGLVRGGAGTALVGSYEEVAARIAEYKEIGLSHFILSGVPHLEESFHVGEGVVPALQAQGVSVTNR</sequence>
<dbReference type="InterPro" id="IPR036661">
    <property type="entry name" value="Luciferase-like_sf"/>
</dbReference>